<protein>
    <submittedName>
        <fullName evidence="1">Uncharacterized protein</fullName>
    </submittedName>
</protein>
<proteinExistence type="predicted"/>
<evidence type="ECO:0000313" key="1">
    <source>
        <dbReference type="EMBL" id="RPA76617.1"/>
    </source>
</evidence>
<reference evidence="1 2" key="1">
    <citation type="journal article" date="2018" name="Nat. Ecol. Evol.">
        <title>Pezizomycetes genomes reveal the molecular basis of ectomycorrhizal truffle lifestyle.</title>
        <authorList>
            <person name="Murat C."/>
            <person name="Payen T."/>
            <person name="Noel B."/>
            <person name="Kuo A."/>
            <person name="Morin E."/>
            <person name="Chen J."/>
            <person name="Kohler A."/>
            <person name="Krizsan K."/>
            <person name="Balestrini R."/>
            <person name="Da Silva C."/>
            <person name="Montanini B."/>
            <person name="Hainaut M."/>
            <person name="Levati E."/>
            <person name="Barry K.W."/>
            <person name="Belfiori B."/>
            <person name="Cichocki N."/>
            <person name="Clum A."/>
            <person name="Dockter R.B."/>
            <person name="Fauchery L."/>
            <person name="Guy J."/>
            <person name="Iotti M."/>
            <person name="Le Tacon F."/>
            <person name="Lindquist E.A."/>
            <person name="Lipzen A."/>
            <person name="Malagnac F."/>
            <person name="Mello A."/>
            <person name="Molinier V."/>
            <person name="Miyauchi S."/>
            <person name="Poulain J."/>
            <person name="Riccioni C."/>
            <person name="Rubini A."/>
            <person name="Sitrit Y."/>
            <person name="Splivallo R."/>
            <person name="Traeger S."/>
            <person name="Wang M."/>
            <person name="Zifcakova L."/>
            <person name="Wipf D."/>
            <person name="Zambonelli A."/>
            <person name="Paolocci F."/>
            <person name="Nowrousian M."/>
            <person name="Ottonello S."/>
            <person name="Baldrian P."/>
            <person name="Spatafora J.W."/>
            <person name="Henrissat B."/>
            <person name="Nagy L.G."/>
            <person name="Aury J.M."/>
            <person name="Wincker P."/>
            <person name="Grigoriev I.V."/>
            <person name="Bonfante P."/>
            <person name="Martin F.M."/>
        </authorList>
    </citation>
    <scope>NUCLEOTIDE SEQUENCE [LARGE SCALE GENOMIC DNA]</scope>
    <source>
        <strain evidence="1 2">RN42</strain>
    </source>
</reference>
<evidence type="ECO:0000313" key="2">
    <source>
        <dbReference type="Proteomes" id="UP000275078"/>
    </source>
</evidence>
<accession>A0A3N4HTJ6</accession>
<sequence length="210" mass="23463">MFYPNLRTACKLKSEALRDQALQFVARDLVSPESFQLTSTYIALPILTYAGPKLNQHFTELPMKQAEQQITEHQNHQQTPTSSGFASTNKLVLQTEQRFVSLPSEKYGGGFHGSQPRYSFDTPQLCPMAMAGLRICVSLLWPEYRVPALEQLIALGVPRAHKPYARCVAQPVSARGQEQCLSDCHRQLKTLRDNALCDGVMPPKFLGLSA</sequence>
<dbReference type="EMBL" id="ML119741">
    <property type="protein sequence ID" value="RPA76617.1"/>
    <property type="molecule type" value="Genomic_DNA"/>
</dbReference>
<name>A0A3N4HTJ6_ASCIM</name>
<dbReference type="AlphaFoldDB" id="A0A3N4HTJ6"/>
<dbReference type="Proteomes" id="UP000275078">
    <property type="component" value="Unassembled WGS sequence"/>
</dbReference>
<organism evidence="1 2">
    <name type="scientific">Ascobolus immersus RN42</name>
    <dbReference type="NCBI Taxonomy" id="1160509"/>
    <lineage>
        <taxon>Eukaryota</taxon>
        <taxon>Fungi</taxon>
        <taxon>Dikarya</taxon>
        <taxon>Ascomycota</taxon>
        <taxon>Pezizomycotina</taxon>
        <taxon>Pezizomycetes</taxon>
        <taxon>Pezizales</taxon>
        <taxon>Ascobolaceae</taxon>
        <taxon>Ascobolus</taxon>
    </lineage>
</organism>
<keyword evidence="2" id="KW-1185">Reference proteome</keyword>
<gene>
    <name evidence="1" type="ORF">BJ508DRAFT_310928</name>
</gene>